<sequence>MKLILSRKGFDSSAGGCPNPIFPDGSMLALPIPDSKSRIAYRDLTHQFNDGSSVSYADLVGQLTKGKIKPSSGAHLDPDMLTSAYVRDPQWRPVLGQTGAAQGHLAKQSVGAGDLFLYFGLFRDVELYKAGRKKPIWRFVPGSKPKHLLWGWMEVGERLTIDEEDFSDSCFSDRHWLKYHLHMHGQPDPNNTLYVSSENLSFAPALNGAGVFRGVSEALVLTHPQSLKPSFWQLPEWFYPHQAHPSHKYDQREPLSYHHKLDRWFAPSNGYCQLQSAARGQEFVLDLDQYPEAKPWLVELIQLNS</sequence>
<evidence type="ECO:0000313" key="3">
    <source>
        <dbReference type="Proteomes" id="UP001161389"/>
    </source>
</evidence>
<feature type="domain" description="Nucleotide modification associated" evidence="1">
    <location>
        <begin position="2"/>
        <end position="286"/>
    </location>
</feature>
<dbReference type="EMBL" id="BSNM01000014">
    <property type="protein sequence ID" value="GLQ31748.1"/>
    <property type="molecule type" value="Genomic_DNA"/>
</dbReference>
<keyword evidence="3" id="KW-1185">Reference proteome</keyword>
<reference evidence="2" key="2">
    <citation type="submission" date="2023-01" db="EMBL/GenBank/DDBJ databases">
        <title>Draft genome sequence of Litoribrevibacter albus strain NBRC 110071.</title>
        <authorList>
            <person name="Sun Q."/>
            <person name="Mori K."/>
        </authorList>
    </citation>
    <scope>NUCLEOTIDE SEQUENCE</scope>
    <source>
        <strain evidence="2">NBRC 110071</strain>
    </source>
</reference>
<proteinExistence type="predicted"/>
<evidence type="ECO:0000313" key="2">
    <source>
        <dbReference type="EMBL" id="GLQ31748.1"/>
    </source>
</evidence>
<accession>A0AA37SB52</accession>
<dbReference type="InterPro" id="IPR041135">
    <property type="entry name" value="Nmad3"/>
</dbReference>
<organism evidence="2 3">
    <name type="scientific">Litoribrevibacter albus</name>
    <dbReference type="NCBI Taxonomy" id="1473156"/>
    <lineage>
        <taxon>Bacteria</taxon>
        <taxon>Pseudomonadati</taxon>
        <taxon>Pseudomonadota</taxon>
        <taxon>Gammaproteobacteria</taxon>
        <taxon>Oceanospirillales</taxon>
        <taxon>Oceanospirillaceae</taxon>
        <taxon>Litoribrevibacter</taxon>
    </lineage>
</organism>
<comment type="caution">
    <text evidence="2">The sequence shown here is derived from an EMBL/GenBank/DDBJ whole genome shotgun (WGS) entry which is preliminary data.</text>
</comment>
<protein>
    <recommendedName>
        <fullName evidence="1">Nucleotide modification associated domain-containing protein</fullName>
    </recommendedName>
</protein>
<dbReference type="RefSeq" id="WP_284381455.1">
    <property type="nucleotide sequence ID" value="NZ_BSNM01000014.1"/>
</dbReference>
<name>A0AA37SB52_9GAMM</name>
<dbReference type="Proteomes" id="UP001161389">
    <property type="component" value="Unassembled WGS sequence"/>
</dbReference>
<evidence type="ECO:0000259" key="1">
    <source>
        <dbReference type="Pfam" id="PF18754"/>
    </source>
</evidence>
<reference evidence="2" key="1">
    <citation type="journal article" date="2014" name="Int. J. Syst. Evol. Microbiol.">
        <title>Complete genome sequence of Corynebacterium casei LMG S-19264T (=DSM 44701T), isolated from a smear-ripened cheese.</title>
        <authorList>
            <consortium name="US DOE Joint Genome Institute (JGI-PGF)"/>
            <person name="Walter F."/>
            <person name="Albersmeier A."/>
            <person name="Kalinowski J."/>
            <person name="Ruckert C."/>
        </authorList>
    </citation>
    <scope>NUCLEOTIDE SEQUENCE</scope>
    <source>
        <strain evidence="2">NBRC 110071</strain>
    </source>
</reference>
<dbReference type="Pfam" id="PF18754">
    <property type="entry name" value="Nmad3"/>
    <property type="match status" value="1"/>
</dbReference>
<gene>
    <name evidence="2" type="ORF">GCM10007876_22270</name>
</gene>
<dbReference type="AlphaFoldDB" id="A0AA37SB52"/>